<evidence type="ECO:0000313" key="2">
    <source>
        <dbReference type="Proteomes" id="UP000614460"/>
    </source>
</evidence>
<comment type="caution">
    <text evidence="1">The sequence shown here is derived from an EMBL/GenBank/DDBJ whole genome shotgun (WGS) entry which is preliminary data.</text>
</comment>
<dbReference type="PANTHER" id="PTHR33221:SF15">
    <property type="entry name" value="HTH-TYPE TRANSCRIPTIONAL REGULATOR YWGB-RELATED"/>
    <property type="match status" value="1"/>
</dbReference>
<dbReference type="PROSITE" id="PS51197">
    <property type="entry name" value="HTH_RRF2_2"/>
    <property type="match status" value="1"/>
</dbReference>
<keyword evidence="2" id="KW-1185">Reference proteome</keyword>
<proteinExistence type="predicted"/>
<dbReference type="Proteomes" id="UP000614460">
    <property type="component" value="Unassembled WGS sequence"/>
</dbReference>
<reference evidence="1" key="1">
    <citation type="journal article" date="2014" name="Int. J. Syst. Evol. Microbiol.">
        <title>Complete genome sequence of Corynebacterium casei LMG S-19264T (=DSM 44701T), isolated from a smear-ripened cheese.</title>
        <authorList>
            <consortium name="US DOE Joint Genome Institute (JGI-PGF)"/>
            <person name="Walter F."/>
            <person name="Albersmeier A."/>
            <person name="Kalinowski J."/>
            <person name="Ruckert C."/>
        </authorList>
    </citation>
    <scope>NUCLEOTIDE SEQUENCE</scope>
    <source>
        <strain evidence="1">CGMCC 1.15966</strain>
    </source>
</reference>
<evidence type="ECO:0008006" key="3">
    <source>
        <dbReference type="Google" id="ProtNLM"/>
    </source>
</evidence>
<dbReference type="PANTHER" id="PTHR33221">
    <property type="entry name" value="WINGED HELIX-TURN-HELIX TRANSCRIPTIONAL REGULATOR, RRF2 FAMILY"/>
    <property type="match status" value="1"/>
</dbReference>
<dbReference type="Gene3D" id="1.10.10.10">
    <property type="entry name" value="Winged helix-like DNA-binding domain superfamily/Winged helix DNA-binding domain"/>
    <property type="match status" value="1"/>
</dbReference>
<dbReference type="SUPFAM" id="SSF46785">
    <property type="entry name" value="Winged helix' DNA-binding domain"/>
    <property type="match status" value="1"/>
</dbReference>
<evidence type="ECO:0000313" key="1">
    <source>
        <dbReference type="EMBL" id="GGE27248.1"/>
    </source>
</evidence>
<protein>
    <recommendedName>
        <fullName evidence="3">Rrf2 family transcriptional regulator</fullName>
    </recommendedName>
</protein>
<dbReference type="RefSeq" id="WP_094258028.1">
    <property type="nucleotide sequence ID" value="NZ_BMKM01000007.1"/>
</dbReference>
<dbReference type="EMBL" id="BMKM01000007">
    <property type="protein sequence ID" value="GGE27248.1"/>
    <property type="molecule type" value="Genomic_DNA"/>
</dbReference>
<name>A0A8H9G067_9SPHI</name>
<reference evidence="1" key="2">
    <citation type="submission" date="2020-09" db="EMBL/GenBank/DDBJ databases">
        <authorList>
            <person name="Sun Q."/>
            <person name="Zhou Y."/>
        </authorList>
    </citation>
    <scope>NUCLEOTIDE SEQUENCE</scope>
    <source>
        <strain evidence="1">CGMCC 1.15966</strain>
    </source>
</reference>
<dbReference type="AlphaFoldDB" id="A0A8H9G067"/>
<dbReference type="GO" id="GO:0003700">
    <property type="term" value="F:DNA-binding transcription factor activity"/>
    <property type="evidence" value="ECO:0007669"/>
    <property type="project" value="TreeGrafter"/>
</dbReference>
<dbReference type="InterPro" id="IPR000944">
    <property type="entry name" value="Tscrpt_reg_Rrf2"/>
</dbReference>
<dbReference type="GO" id="GO:0005829">
    <property type="term" value="C:cytosol"/>
    <property type="evidence" value="ECO:0007669"/>
    <property type="project" value="TreeGrafter"/>
</dbReference>
<dbReference type="Pfam" id="PF02082">
    <property type="entry name" value="Rrf2"/>
    <property type="match status" value="1"/>
</dbReference>
<gene>
    <name evidence="1" type="ORF">GCM10011516_26170</name>
</gene>
<sequence>MFSKACEHGIKAIIYIATQSLEGNRVKITEVSEHTGTPEAFTAKVLGLLTKHNVLHSIKGPFGGFEMDHDQIHQTTLSQIVKAVDGDEIFMGCGLGLKECNALKPCPMHNSFVKIRTDLKDMLESTTVYQLAVGLISGESILIR</sequence>
<organism evidence="1 2">
    <name type="scientific">Sphingobacterium cellulitidis</name>
    <dbReference type="NCBI Taxonomy" id="1768011"/>
    <lineage>
        <taxon>Bacteria</taxon>
        <taxon>Pseudomonadati</taxon>
        <taxon>Bacteroidota</taxon>
        <taxon>Sphingobacteriia</taxon>
        <taxon>Sphingobacteriales</taxon>
        <taxon>Sphingobacteriaceae</taxon>
        <taxon>Sphingobacterium</taxon>
    </lineage>
</organism>
<dbReference type="InterPro" id="IPR036388">
    <property type="entry name" value="WH-like_DNA-bd_sf"/>
</dbReference>
<dbReference type="InterPro" id="IPR036390">
    <property type="entry name" value="WH_DNA-bd_sf"/>
</dbReference>
<accession>A0A8H9G067</accession>